<evidence type="ECO:0000259" key="1">
    <source>
        <dbReference type="Pfam" id="PF10531"/>
    </source>
</evidence>
<name>A0A382UFK8_9ZZZZ</name>
<feature type="domain" description="SLBB" evidence="2">
    <location>
        <begin position="94"/>
        <end position="181"/>
    </location>
</feature>
<evidence type="ECO:0000313" key="3">
    <source>
        <dbReference type="EMBL" id="SVD32488.1"/>
    </source>
</evidence>
<evidence type="ECO:0008006" key="4">
    <source>
        <dbReference type="Google" id="ProtNLM"/>
    </source>
</evidence>
<gene>
    <name evidence="3" type="ORF">METZ01_LOCUS385342</name>
</gene>
<accession>A0A382UFK8</accession>
<dbReference type="PANTHER" id="PTHR33619:SF3">
    <property type="entry name" value="POLYSACCHARIDE EXPORT PROTEIN GFCE-RELATED"/>
    <property type="match status" value="1"/>
</dbReference>
<feature type="non-terminal residue" evidence="3">
    <location>
        <position position="1"/>
    </location>
</feature>
<reference evidence="3" key="1">
    <citation type="submission" date="2018-05" db="EMBL/GenBank/DDBJ databases">
        <authorList>
            <person name="Lanie J.A."/>
            <person name="Ng W.-L."/>
            <person name="Kazmierczak K.M."/>
            <person name="Andrzejewski T.M."/>
            <person name="Davidsen T.M."/>
            <person name="Wayne K.J."/>
            <person name="Tettelin H."/>
            <person name="Glass J.I."/>
            <person name="Rusch D."/>
            <person name="Podicherti R."/>
            <person name="Tsui H.-C.T."/>
            <person name="Winkler M.E."/>
        </authorList>
    </citation>
    <scope>NUCLEOTIDE SEQUENCE</scope>
</reference>
<feature type="domain" description="Soluble ligand binding" evidence="1">
    <location>
        <begin position="193"/>
        <end position="237"/>
    </location>
</feature>
<proteinExistence type="predicted"/>
<dbReference type="Pfam" id="PF10531">
    <property type="entry name" value="SLBB"/>
    <property type="match status" value="3"/>
</dbReference>
<dbReference type="InterPro" id="IPR054765">
    <property type="entry name" value="SLBB_dom"/>
</dbReference>
<dbReference type="Gene3D" id="3.10.560.10">
    <property type="entry name" value="Outer membrane lipoprotein wza domain like"/>
    <property type="match status" value="2"/>
</dbReference>
<feature type="domain" description="Soluble ligand binding" evidence="1">
    <location>
        <begin position="265"/>
        <end position="294"/>
    </location>
</feature>
<sequence>PPRSSSIEIDGAIKRPGIYESLPNESVADLVDYAGGLKAKAQHKLAIFRFEPELETSDSQNPANALYTHRDKAGEISIQDVNRIMAYSAPDYIKSVYIYGQVKNPGEYGFEKGMDVLSLIKLAGGLFDDTYYQTIYAKRAEIIRRNPESNFPKVIPINLAELKQGNKTQNIELHNWDIMLVRKNQNFTVSKQVQITGEVKIPGVYSLRRPQESLADLLGRAGGYTAKAFVDGVKLYRDSIQVAIDNFNVSLMNGDSVSVPEHPGVVQVMGEVYNPGYVQYDRGRGLNNYIEAAG</sequence>
<dbReference type="EMBL" id="UINC01143518">
    <property type="protein sequence ID" value="SVD32488.1"/>
    <property type="molecule type" value="Genomic_DNA"/>
</dbReference>
<evidence type="ECO:0000259" key="2">
    <source>
        <dbReference type="Pfam" id="PF22461"/>
    </source>
</evidence>
<dbReference type="PANTHER" id="PTHR33619">
    <property type="entry name" value="POLYSACCHARIDE EXPORT PROTEIN GFCE-RELATED"/>
    <property type="match status" value="1"/>
</dbReference>
<dbReference type="AlphaFoldDB" id="A0A382UFK8"/>
<feature type="domain" description="Soluble ligand binding" evidence="1">
    <location>
        <begin position="9"/>
        <end position="42"/>
    </location>
</feature>
<dbReference type="Pfam" id="PF22461">
    <property type="entry name" value="SLBB_2"/>
    <property type="match status" value="1"/>
</dbReference>
<dbReference type="InterPro" id="IPR049712">
    <property type="entry name" value="Poly_export"/>
</dbReference>
<feature type="non-terminal residue" evidence="3">
    <location>
        <position position="294"/>
    </location>
</feature>
<dbReference type="InterPro" id="IPR019554">
    <property type="entry name" value="Soluble_ligand-bd"/>
</dbReference>
<dbReference type="GO" id="GO:0015159">
    <property type="term" value="F:polysaccharide transmembrane transporter activity"/>
    <property type="evidence" value="ECO:0007669"/>
    <property type="project" value="InterPro"/>
</dbReference>
<protein>
    <recommendedName>
        <fullName evidence="4">Soluble ligand binding domain-containing protein</fullName>
    </recommendedName>
</protein>
<organism evidence="3">
    <name type="scientific">marine metagenome</name>
    <dbReference type="NCBI Taxonomy" id="408172"/>
    <lineage>
        <taxon>unclassified sequences</taxon>
        <taxon>metagenomes</taxon>
        <taxon>ecological metagenomes</taxon>
    </lineage>
</organism>